<name>A0ABS0CWR0_9NOCA</name>
<dbReference type="Proteomes" id="UP000702209">
    <property type="component" value="Unassembled WGS sequence"/>
</dbReference>
<accession>A0ABS0CWR0</accession>
<reference evidence="2 3" key="1">
    <citation type="submission" date="2020-10" db="EMBL/GenBank/DDBJ databases">
        <title>Identification of Nocardia species via Next-generation sequencing and recognition of intraspecies genetic diversity.</title>
        <authorList>
            <person name="Li P."/>
            <person name="Li P."/>
            <person name="Lu B."/>
        </authorList>
    </citation>
    <scope>NUCLEOTIDE SEQUENCE [LARGE SCALE GENOMIC DNA]</scope>
    <source>
        <strain evidence="2 3">BJ06-0157</strain>
    </source>
</reference>
<protein>
    <recommendedName>
        <fullName evidence="1">TY-Chap N-terminal domain-containing protein</fullName>
    </recommendedName>
</protein>
<evidence type="ECO:0000313" key="2">
    <source>
        <dbReference type="EMBL" id="MBF6300242.1"/>
    </source>
</evidence>
<dbReference type="Pfam" id="PF22552">
    <property type="entry name" value="TY-Chap3"/>
    <property type="match status" value="1"/>
</dbReference>
<evidence type="ECO:0000313" key="3">
    <source>
        <dbReference type="Proteomes" id="UP000702209"/>
    </source>
</evidence>
<dbReference type="InterPro" id="IPR054344">
    <property type="entry name" value="TY-Chap_N"/>
</dbReference>
<keyword evidence="3" id="KW-1185">Reference proteome</keyword>
<gene>
    <name evidence="2" type="ORF">IU459_22235</name>
</gene>
<dbReference type="RefSeq" id="WP_195131492.1">
    <property type="nucleotide sequence ID" value="NZ_JADLQX010000017.1"/>
</dbReference>
<evidence type="ECO:0000259" key="1">
    <source>
        <dbReference type="Pfam" id="PF22552"/>
    </source>
</evidence>
<organism evidence="2 3">
    <name type="scientific">Nocardia amamiensis</name>
    <dbReference type="NCBI Taxonomy" id="404578"/>
    <lineage>
        <taxon>Bacteria</taxon>
        <taxon>Bacillati</taxon>
        <taxon>Actinomycetota</taxon>
        <taxon>Actinomycetes</taxon>
        <taxon>Mycobacteriales</taxon>
        <taxon>Nocardiaceae</taxon>
        <taxon>Nocardia</taxon>
    </lineage>
</organism>
<dbReference type="EMBL" id="JADLQX010000017">
    <property type="protein sequence ID" value="MBF6300242.1"/>
    <property type="molecule type" value="Genomic_DNA"/>
</dbReference>
<comment type="caution">
    <text evidence="2">The sequence shown here is derived from an EMBL/GenBank/DDBJ whole genome shotgun (WGS) entry which is preliminary data.</text>
</comment>
<feature type="domain" description="TY-Chap N-terminal" evidence="1">
    <location>
        <begin position="15"/>
        <end position="130"/>
    </location>
</feature>
<proteinExistence type="predicted"/>
<sequence length="156" mass="16979">MLKPGGRMSEAVTADWDGFVRALALCLSELPSRATLIIAAPGNRFVQFVQYDIKLSAELAGDHYLSQPIPDAAAQELRALGWHEPPPRRDAGNWTRTLFWPIAPDSLIEFARSVAVGLRDALGVADPAELRAMGWTEASGDLDLTVLGSIARRGWN</sequence>